<reference evidence="1" key="1">
    <citation type="submission" date="2020-08" db="EMBL/GenBank/DDBJ databases">
        <title>Genome public.</title>
        <authorList>
            <person name="Liu C."/>
            <person name="Sun Q."/>
        </authorList>
    </citation>
    <scope>NUCLEOTIDE SEQUENCE</scope>
    <source>
        <strain evidence="1">NSJ-68</strain>
    </source>
</reference>
<name>A0A923LDR7_9FIRM</name>
<dbReference type="AlphaFoldDB" id="A0A923LDR7"/>
<organism evidence="1 2">
    <name type="scientific">Anaerosacchariphilus hominis</name>
    <dbReference type="NCBI Taxonomy" id="2763017"/>
    <lineage>
        <taxon>Bacteria</taxon>
        <taxon>Bacillati</taxon>
        <taxon>Bacillota</taxon>
        <taxon>Clostridia</taxon>
        <taxon>Lachnospirales</taxon>
        <taxon>Lachnospiraceae</taxon>
        <taxon>Anaerosacchariphilus</taxon>
    </lineage>
</organism>
<sequence length="88" mass="10002">MKLPIKTGVLKRAMELNELFTAEELSKDLQAEYPGEKTAQVKNVEKIIRTYCGVGIMKAVFFELEPDGELKLTYEVTDFGKSCRKMIP</sequence>
<dbReference type="EMBL" id="JACOOR010000006">
    <property type="protein sequence ID" value="MBC5660275.1"/>
    <property type="molecule type" value="Genomic_DNA"/>
</dbReference>
<evidence type="ECO:0000313" key="2">
    <source>
        <dbReference type="Proteomes" id="UP000649345"/>
    </source>
</evidence>
<keyword evidence="2" id="KW-1185">Reference proteome</keyword>
<proteinExistence type="predicted"/>
<dbReference type="RefSeq" id="WP_186872487.1">
    <property type="nucleotide sequence ID" value="NZ_JACOOR010000006.1"/>
</dbReference>
<gene>
    <name evidence="1" type="ORF">H8S44_10875</name>
</gene>
<accession>A0A923LDR7</accession>
<evidence type="ECO:0000313" key="1">
    <source>
        <dbReference type="EMBL" id="MBC5660275.1"/>
    </source>
</evidence>
<protein>
    <submittedName>
        <fullName evidence="1">Uncharacterized protein</fullName>
    </submittedName>
</protein>
<dbReference type="Proteomes" id="UP000649345">
    <property type="component" value="Unassembled WGS sequence"/>
</dbReference>
<comment type="caution">
    <text evidence="1">The sequence shown here is derived from an EMBL/GenBank/DDBJ whole genome shotgun (WGS) entry which is preliminary data.</text>
</comment>